<evidence type="ECO:0008006" key="3">
    <source>
        <dbReference type="Google" id="ProtNLM"/>
    </source>
</evidence>
<accession>A0ABD3WYC6</accession>
<gene>
    <name evidence="1" type="ORF">ACJMK2_035424</name>
</gene>
<evidence type="ECO:0000313" key="2">
    <source>
        <dbReference type="Proteomes" id="UP001634394"/>
    </source>
</evidence>
<name>A0ABD3WYC6_SINWO</name>
<sequence length="100" mass="11079">MYNPAILRHLEPMSVCGDGNCLYRGVSRALTVSASISKPIRFYYPPQLQAELASQHFSRKVVGMSVHRSASPTACVMWTRMSAPERTKGFIPQSLCTSCI</sequence>
<evidence type="ECO:0000313" key="1">
    <source>
        <dbReference type="EMBL" id="KAL3877762.1"/>
    </source>
</evidence>
<dbReference type="AlphaFoldDB" id="A0ABD3WYC6"/>
<proteinExistence type="predicted"/>
<dbReference type="Proteomes" id="UP001634394">
    <property type="component" value="Unassembled WGS sequence"/>
</dbReference>
<keyword evidence="2" id="KW-1185">Reference proteome</keyword>
<comment type="caution">
    <text evidence="1">The sequence shown here is derived from an EMBL/GenBank/DDBJ whole genome shotgun (WGS) entry which is preliminary data.</text>
</comment>
<reference evidence="1 2" key="1">
    <citation type="submission" date="2024-11" db="EMBL/GenBank/DDBJ databases">
        <title>Chromosome-level genome assembly of the freshwater bivalve Anodonta woodiana.</title>
        <authorList>
            <person name="Chen X."/>
        </authorList>
    </citation>
    <scope>NUCLEOTIDE SEQUENCE [LARGE SCALE GENOMIC DNA]</scope>
    <source>
        <strain evidence="1">MN2024</strain>
        <tissue evidence="1">Gills</tissue>
    </source>
</reference>
<organism evidence="1 2">
    <name type="scientific">Sinanodonta woodiana</name>
    <name type="common">Chinese pond mussel</name>
    <name type="synonym">Anodonta woodiana</name>
    <dbReference type="NCBI Taxonomy" id="1069815"/>
    <lineage>
        <taxon>Eukaryota</taxon>
        <taxon>Metazoa</taxon>
        <taxon>Spiralia</taxon>
        <taxon>Lophotrochozoa</taxon>
        <taxon>Mollusca</taxon>
        <taxon>Bivalvia</taxon>
        <taxon>Autobranchia</taxon>
        <taxon>Heteroconchia</taxon>
        <taxon>Palaeoheterodonta</taxon>
        <taxon>Unionida</taxon>
        <taxon>Unionoidea</taxon>
        <taxon>Unionidae</taxon>
        <taxon>Unioninae</taxon>
        <taxon>Sinanodonta</taxon>
    </lineage>
</organism>
<protein>
    <recommendedName>
        <fullName evidence="3">OTU domain-containing protein</fullName>
    </recommendedName>
</protein>
<dbReference type="EMBL" id="JBJQND010000005">
    <property type="protein sequence ID" value="KAL3877762.1"/>
    <property type="molecule type" value="Genomic_DNA"/>
</dbReference>